<sequence>MTFLDQYIVSRTKSRMRLRIPQLKSNETAVKIFDEVRNVAGIETADINETTGSLLIRFVPELFDEQQLEKILQHNLEGLPVSSRCAPEKILRSKELRRVENGSMMLFGGATLASILLKNWKLHTYAGIAYTVFTLLHMYRYRKTLTR</sequence>
<protein>
    <submittedName>
        <fullName evidence="2">Conserved domain protein</fullName>
    </submittedName>
</protein>
<dbReference type="eggNOG" id="ENOG5033T5D">
    <property type="taxonomic scope" value="Bacteria"/>
</dbReference>
<evidence type="ECO:0000313" key="2">
    <source>
        <dbReference type="EMBL" id="EGG55051.1"/>
    </source>
</evidence>
<keyword evidence="3" id="KW-1185">Reference proteome</keyword>
<accession>F3QJY8</accession>
<dbReference type="AlphaFoldDB" id="F3QJY8"/>
<evidence type="ECO:0000256" key="1">
    <source>
        <dbReference type="SAM" id="Phobius"/>
    </source>
</evidence>
<comment type="caution">
    <text evidence="2">The sequence shown here is derived from an EMBL/GenBank/DDBJ whole genome shotgun (WGS) entry which is preliminary data.</text>
</comment>
<dbReference type="Pfam" id="PF19991">
    <property type="entry name" value="HMA_2"/>
    <property type="match status" value="1"/>
</dbReference>
<dbReference type="GeneID" id="43348678"/>
<keyword evidence="1" id="KW-1133">Transmembrane helix</keyword>
<feature type="transmembrane region" description="Helical" evidence="1">
    <location>
        <begin position="122"/>
        <end position="139"/>
    </location>
</feature>
<evidence type="ECO:0000313" key="3">
    <source>
        <dbReference type="Proteomes" id="UP000005156"/>
    </source>
</evidence>
<keyword evidence="1" id="KW-0472">Membrane</keyword>
<dbReference type="EMBL" id="AFBP01000032">
    <property type="protein sequence ID" value="EGG55051.1"/>
    <property type="molecule type" value="Genomic_DNA"/>
</dbReference>
<organism evidence="2 3">
    <name type="scientific">Parasutterella excrementihominis YIT 11859</name>
    <dbReference type="NCBI Taxonomy" id="762966"/>
    <lineage>
        <taxon>Bacteria</taxon>
        <taxon>Pseudomonadati</taxon>
        <taxon>Pseudomonadota</taxon>
        <taxon>Betaproteobacteria</taxon>
        <taxon>Burkholderiales</taxon>
        <taxon>Sutterellaceae</taxon>
        <taxon>Parasutterella</taxon>
    </lineage>
</organism>
<dbReference type="OrthoDB" id="5397694at2"/>
<proteinExistence type="predicted"/>
<gene>
    <name evidence="2" type="ORF">HMPREF9439_01255</name>
</gene>
<feature type="transmembrane region" description="Helical" evidence="1">
    <location>
        <begin position="99"/>
        <end position="116"/>
    </location>
</feature>
<keyword evidence="1" id="KW-0812">Transmembrane</keyword>
<dbReference type="RefSeq" id="WP_008864120.1">
    <property type="nucleotide sequence ID" value="NZ_CAXTIX010000042.1"/>
</dbReference>
<reference evidence="2 3" key="1">
    <citation type="submission" date="2011-02" db="EMBL/GenBank/DDBJ databases">
        <authorList>
            <person name="Weinstock G."/>
            <person name="Sodergren E."/>
            <person name="Clifton S."/>
            <person name="Fulton L."/>
            <person name="Fulton B."/>
            <person name="Courtney L."/>
            <person name="Fronick C."/>
            <person name="Harrison M."/>
            <person name="Strong C."/>
            <person name="Farmer C."/>
            <person name="Delahaunty K."/>
            <person name="Markovic C."/>
            <person name="Hall O."/>
            <person name="Minx P."/>
            <person name="Tomlinson C."/>
            <person name="Mitreva M."/>
            <person name="Hou S."/>
            <person name="Chen J."/>
            <person name="Wollam A."/>
            <person name="Pepin K.H."/>
            <person name="Johnson M."/>
            <person name="Bhonagiri V."/>
            <person name="Zhang X."/>
            <person name="Suruliraj S."/>
            <person name="Warren W."/>
            <person name="Chinwalla A."/>
            <person name="Mardis E.R."/>
            <person name="Wilson R.K."/>
        </authorList>
    </citation>
    <scope>NUCLEOTIDE SEQUENCE [LARGE SCALE GENOMIC DNA]</scope>
    <source>
        <strain evidence="2 3">YIT 11859</strain>
    </source>
</reference>
<dbReference type="Proteomes" id="UP000005156">
    <property type="component" value="Unassembled WGS sequence"/>
</dbReference>
<dbReference type="HOGENOM" id="CLU_1934048_0_0_4"/>
<name>F3QJY8_9BURK</name>